<proteinExistence type="predicted"/>
<comment type="caution">
    <text evidence="1">The sequence shown here is derived from an EMBL/GenBank/DDBJ whole genome shotgun (WGS) entry which is preliminary data.</text>
</comment>
<gene>
    <name evidence="1" type="ORF">L1987_84478</name>
</gene>
<evidence type="ECO:0000313" key="1">
    <source>
        <dbReference type="EMBL" id="KAI3683961.1"/>
    </source>
</evidence>
<keyword evidence="2" id="KW-1185">Reference proteome</keyword>
<dbReference type="EMBL" id="CM042045">
    <property type="protein sequence ID" value="KAI3683961.1"/>
    <property type="molecule type" value="Genomic_DNA"/>
</dbReference>
<reference evidence="2" key="1">
    <citation type="journal article" date="2022" name="Mol. Ecol. Resour.">
        <title>The genomes of chicory, endive, great burdock and yacon provide insights into Asteraceae palaeo-polyploidization history and plant inulin production.</title>
        <authorList>
            <person name="Fan W."/>
            <person name="Wang S."/>
            <person name="Wang H."/>
            <person name="Wang A."/>
            <person name="Jiang F."/>
            <person name="Liu H."/>
            <person name="Zhao H."/>
            <person name="Xu D."/>
            <person name="Zhang Y."/>
        </authorList>
    </citation>
    <scope>NUCLEOTIDE SEQUENCE [LARGE SCALE GENOMIC DNA]</scope>
    <source>
        <strain evidence="2">cv. Yunnan</strain>
    </source>
</reference>
<protein>
    <submittedName>
        <fullName evidence="1">Uncharacterized protein</fullName>
    </submittedName>
</protein>
<name>A0ACB8YFY8_9ASTR</name>
<accession>A0ACB8YFY8</accession>
<sequence>MVCDRLQLLLSFQRTQEKSLEFQEDYEIWGPKLPKDYEEILKLSKSPGISYSTEKKKNLYNKFLTGIRLQDEKVWFSLGSNGERNEMLSATTFSYRNCSPHDKWCILSESRFEMVAKIDDAIYVEGVEFRVIDNGGHDETEKSKKIKQVMKSNSKMDQELQLPIESEEIFKRSESYDQTGKFLQSEVNGKKHLILSAKAALHNSANLKLFISKPSVDSRFQEIQEYLHLCKSNCSVPDDNI</sequence>
<organism evidence="1 2">
    <name type="scientific">Smallanthus sonchifolius</name>
    <dbReference type="NCBI Taxonomy" id="185202"/>
    <lineage>
        <taxon>Eukaryota</taxon>
        <taxon>Viridiplantae</taxon>
        <taxon>Streptophyta</taxon>
        <taxon>Embryophyta</taxon>
        <taxon>Tracheophyta</taxon>
        <taxon>Spermatophyta</taxon>
        <taxon>Magnoliopsida</taxon>
        <taxon>eudicotyledons</taxon>
        <taxon>Gunneridae</taxon>
        <taxon>Pentapetalae</taxon>
        <taxon>asterids</taxon>
        <taxon>campanulids</taxon>
        <taxon>Asterales</taxon>
        <taxon>Asteraceae</taxon>
        <taxon>Asteroideae</taxon>
        <taxon>Heliantheae alliance</taxon>
        <taxon>Millerieae</taxon>
        <taxon>Smallanthus</taxon>
    </lineage>
</organism>
<reference evidence="1 2" key="2">
    <citation type="journal article" date="2022" name="Mol. Ecol. Resour.">
        <title>The genomes of chicory, endive, great burdock and yacon provide insights into Asteraceae paleo-polyploidization history and plant inulin production.</title>
        <authorList>
            <person name="Fan W."/>
            <person name="Wang S."/>
            <person name="Wang H."/>
            <person name="Wang A."/>
            <person name="Jiang F."/>
            <person name="Liu H."/>
            <person name="Zhao H."/>
            <person name="Xu D."/>
            <person name="Zhang Y."/>
        </authorList>
    </citation>
    <scope>NUCLEOTIDE SEQUENCE [LARGE SCALE GENOMIC DNA]</scope>
    <source>
        <strain evidence="2">cv. Yunnan</strain>
        <tissue evidence="1">Leaves</tissue>
    </source>
</reference>
<evidence type="ECO:0000313" key="2">
    <source>
        <dbReference type="Proteomes" id="UP001056120"/>
    </source>
</evidence>
<dbReference type="Proteomes" id="UP001056120">
    <property type="component" value="Linkage Group LG28"/>
</dbReference>